<organism evidence="2 3">
    <name type="scientific">Rheinheimera muenzenbergensis</name>
    <dbReference type="NCBI Taxonomy" id="1193628"/>
    <lineage>
        <taxon>Bacteria</taxon>
        <taxon>Pseudomonadati</taxon>
        <taxon>Pseudomonadota</taxon>
        <taxon>Gammaproteobacteria</taxon>
        <taxon>Chromatiales</taxon>
        <taxon>Chromatiaceae</taxon>
        <taxon>Rheinheimera</taxon>
    </lineage>
</organism>
<dbReference type="Proteomes" id="UP001375382">
    <property type="component" value="Unassembled WGS sequence"/>
</dbReference>
<feature type="signal peptide" evidence="1">
    <location>
        <begin position="1"/>
        <end position="19"/>
    </location>
</feature>
<keyword evidence="3" id="KW-1185">Reference proteome</keyword>
<evidence type="ECO:0000313" key="3">
    <source>
        <dbReference type="Proteomes" id="UP001375382"/>
    </source>
</evidence>
<feature type="chain" id="PRO_5045333756" description="Lipoprotein" evidence="1">
    <location>
        <begin position="20"/>
        <end position="156"/>
    </location>
</feature>
<protein>
    <recommendedName>
        <fullName evidence="4">Lipoprotein</fullName>
    </recommendedName>
</protein>
<accession>A0ABU8C8R9</accession>
<comment type="caution">
    <text evidence="2">The sequence shown here is derived from an EMBL/GenBank/DDBJ whole genome shotgun (WGS) entry which is preliminary data.</text>
</comment>
<dbReference type="RefSeq" id="WP_335736617.1">
    <property type="nucleotide sequence ID" value="NZ_JALAAR010000011.1"/>
</dbReference>
<sequence>MMRLLLGMVMTTCMAACQAQPVVDASSDYAVMGLAEAAVHTPYLAKIQHVNVEIELAVDPKTQEEYARHVYIADVLTTYRGKHTAKISYVVLTDKDDEALIDQAPVIVALCLDEFGQLYWPGTGSQFPVNSKTEMWLSNHQATTLQQQSEHSWCNK</sequence>
<evidence type="ECO:0008006" key="4">
    <source>
        <dbReference type="Google" id="ProtNLM"/>
    </source>
</evidence>
<evidence type="ECO:0000313" key="2">
    <source>
        <dbReference type="EMBL" id="MEH8018209.1"/>
    </source>
</evidence>
<proteinExistence type="predicted"/>
<dbReference type="EMBL" id="JALAAR010000011">
    <property type="protein sequence ID" value="MEH8018209.1"/>
    <property type="molecule type" value="Genomic_DNA"/>
</dbReference>
<evidence type="ECO:0000256" key="1">
    <source>
        <dbReference type="SAM" id="SignalP"/>
    </source>
</evidence>
<gene>
    <name evidence="2" type="ORF">MN202_13290</name>
</gene>
<name>A0ABU8C8R9_9GAMM</name>
<keyword evidence="1" id="KW-0732">Signal</keyword>
<reference evidence="2 3" key="1">
    <citation type="journal article" date="2023" name="Ecotoxicol. Environ. Saf.">
        <title>Mercury remediation potential of mercury-resistant strain Rheinheimera metallidurans sp. nov. isolated from a municipal waste dumping site.</title>
        <authorList>
            <person name="Yadav V."/>
            <person name="Manjhi A."/>
            <person name="Vadakedath N."/>
        </authorList>
    </citation>
    <scope>NUCLEOTIDE SEQUENCE [LARGE SCALE GENOMIC DNA]</scope>
    <source>
        <strain evidence="2 3">E-49</strain>
    </source>
</reference>